<sequence length="36" mass="4269">MTFSTFRSGKFLTCCRLDVYEQREDVFGLVNVFVIF</sequence>
<dbReference type="AlphaFoldDB" id="A0A0V0SVD0"/>
<accession>A0A0V0SVD0</accession>
<protein>
    <submittedName>
        <fullName evidence="1">Uncharacterized protein</fullName>
    </submittedName>
</protein>
<evidence type="ECO:0000313" key="2">
    <source>
        <dbReference type="Proteomes" id="UP000055048"/>
    </source>
</evidence>
<keyword evidence="2" id="KW-1185">Reference proteome</keyword>
<name>A0A0V0SVD0_9BILA</name>
<organism evidence="1 2">
    <name type="scientific">Trichinella murrelli</name>
    <dbReference type="NCBI Taxonomy" id="144512"/>
    <lineage>
        <taxon>Eukaryota</taxon>
        <taxon>Metazoa</taxon>
        <taxon>Ecdysozoa</taxon>
        <taxon>Nematoda</taxon>
        <taxon>Enoplea</taxon>
        <taxon>Dorylaimia</taxon>
        <taxon>Trichinellida</taxon>
        <taxon>Trichinellidae</taxon>
        <taxon>Trichinella</taxon>
    </lineage>
</organism>
<reference evidence="1 2" key="1">
    <citation type="submission" date="2015-01" db="EMBL/GenBank/DDBJ databases">
        <title>Evolution of Trichinella species and genotypes.</title>
        <authorList>
            <person name="Korhonen P.K."/>
            <person name="Edoardo P."/>
            <person name="Giuseppe L.R."/>
            <person name="Gasser R.B."/>
        </authorList>
    </citation>
    <scope>NUCLEOTIDE SEQUENCE [LARGE SCALE GENOMIC DNA]</scope>
    <source>
        <strain evidence="1">ISS417</strain>
    </source>
</reference>
<evidence type="ECO:0000313" key="1">
    <source>
        <dbReference type="EMBL" id="KRX30717.1"/>
    </source>
</evidence>
<proteinExistence type="predicted"/>
<comment type="caution">
    <text evidence="1">The sequence shown here is derived from an EMBL/GenBank/DDBJ whole genome shotgun (WGS) entry which is preliminary data.</text>
</comment>
<dbReference type="EMBL" id="JYDJ01002260">
    <property type="protein sequence ID" value="KRX30717.1"/>
    <property type="molecule type" value="Genomic_DNA"/>
</dbReference>
<dbReference type="Proteomes" id="UP000055048">
    <property type="component" value="Unassembled WGS sequence"/>
</dbReference>
<gene>
    <name evidence="1" type="ORF">T05_14642</name>
</gene>